<dbReference type="EMBL" id="CP046457">
    <property type="protein sequence ID" value="QGT99777.1"/>
    <property type="molecule type" value="Genomic_DNA"/>
</dbReference>
<dbReference type="PANTHER" id="PTHR35894:SF1">
    <property type="entry name" value="PHOSPHORIBULOKINASE _ URIDINE KINASE FAMILY"/>
    <property type="match status" value="1"/>
</dbReference>
<dbReference type="RefSeq" id="WP_156203377.1">
    <property type="nucleotide sequence ID" value="NZ_CP046457.1"/>
</dbReference>
<dbReference type="Pfam" id="PF13401">
    <property type="entry name" value="AAA_22"/>
    <property type="match status" value="1"/>
</dbReference>
<dbReference type="InterPro" id="IPR049945">
    <property type="entry name" value="AAA_22"/>
</dbReference>
<evidence type="ECO:0000313" key="4">
    <source>
        <dbReference type="Proteomes" id="UP000426444"/>
    </source>
</evidence>
<dbReference type="AlphaFoldDB" id="A0A6I6D9I2"/>
<feature type="domain" description="ORC1/DEAH AAA+ ATPase" evidence="1">
    <location>
        <begin position="41"/>
        <end position="167"/>
    </location>
</feature>
<reference evidence="2" key="2">
    <citation type="journal article" date="2019" name="Microbiology (Mosc.)">
        <title>Complete Genome Sequence of an Uncultured Bacterium of the Candidate Phylum Bipolaricaulota.</title>
        <authorList>
            <person name="Kadnikov V.V."/>
            <person name="Mardanov A.V."/>
            <person name="Beletsky A.V."/>
            <person name="Frank Y.A."/>
            <person name="Karnachuk O.V."/>
            <person name="Ravin N.V."/>
        </authorList>
    </citation>
    <scope>NUCLEOTIDE SEQUENCE</scope>
    <source>
        <strain evidence="2">B</strain>
    </source>
</reference>
<dbReference type="Gene3D" id="3.40.50.300">
    <property type="entry name" value="P-loop containing nucleotide triphosphate hydrolases"/>
    <property type="match status" value="1"/>
</dbReference>
<dbReference type="KEGG" id="salq:SYNTR_0892"/>
<gene>
    <name evidence="2" type="ORF">SYNTR_0892</name>
    <name evidence="3" type="ORF">SYNTR_1184</name>
</gene>
<dbReference type="EMBL" id="CP046457">
    <property type="protein sequence ID" value="QGT99485.1"/>
    <property type="molecule type" value="Genomic_DNA"/>
</dbReference>
<dbReference type="Proteomes" id="UP000426444">
    <property type="component" value="Chromosome"/>
</dbReference>
<name>A0A6I6D9I2_9FIRM</name>
<sequence length="266" mass="29947">MFKSFYSLSSKPFSKEINSKNMFTSNSYNELTARLNYLKDNRGIGMIVGEAGSGKTSGLRSFTTSLNPALYKTVYFPLSTVTVNDFYRGLAYSLDLEPASRKIDLFKQIQEAILSFYHNKKITPFIVLDELQFATSSFLSDLHMLFNFSMDAENPFILILCGMPSLSMKLSLGHHQPLNQRLIMRYKMQALSREEIKAYIEHQMTLAGSSYPIFSDAAIEAITSVSRGWPRLINSLATNSLVFGCQKGLKYIDDEAVRLAAIDLGM</sequence>
<organism evidence="2 4">
    <name type="scientific">Candidatus Syntrophocurvum alkaliphilum</name>
    <dbReference type="NCBI Taxonomy" id="2293317"/>
    <lineage>
        <taxon>Bacteria</taxon>
        <taxon>Bacillati</taxon>
        <taxon>Bacillota</taxon>
        <taxon>Clostridia</taxon>
        <taxon>Eubacteriales</taxon>
        <taxon>Syntrophomonadaceae</taxon>
        <taxon>Candidatus Syntrophocurvum</taxon>
    </lineage>
</organism>
<keyword evidence="4" id="KW-1185">Reference proteome</keyword>
<dbReference type="KEGG" id="salq:SYNTR_1184"/>
<reference evidence="4" key="1">
    <citation type="journal article" date="2019" name="Microbiology">
        <title>Complete Genome Sequence of an Uncultured Bacterium of the Candidate Phylum Bipolaricaulota.</title>
        <authorList>
            <person name="Kadnikov V.V."/>
            <person name="Mardanov A.V."/>
            <person name="Beletsky A.V."/>
            <person name="Frank Y.A."/>
            <person name="Karnachuk O.V."/>
            <person name="Ravin N.V."/>
        </authorList>
    </citation>
    <scope>NUCLEOTIDE SEQUENCE [LARGE SCALE GENOMIC DNA]</scope>
</reference>
<accession>A0A6I6D9I2</accession>
<dbReference type="InterPro" id="IPR052026">
    <property type="entry name" value="ExeA_AAA_ATPase_DNA-bind"/>
</dbReference>
<dbReference type="PANTHER" id="PTHR35894">
    <property type="entry name" value="GENERAL SECRETION PATHWAY PROTEIN A-RELATED"/>
    <property type="match status" value="1"/>
</dbReference>
<dbReference type="GO" id="GO:0016887">
    <property type="term" value="F:ATP hydrolysis activity"/>
    <property type="evidence" value="ECO:0007669"/>
    <property type="project" value="InterPro"/>
</dbReference>
<evidence type="ECO:0000259" key="1">
    <source>
        <dbReference type="Pfam" id="PF13401"/>
    </source>
</evidence>
<proteinExistence type="predicted"/>
<dbReference type="SUPFAM" id="SSF52540">
    <property type="entry name" value="P-loop containing nucleoside triphosphate hydrolases"/>
    <property type="match status" value="1"/>
</dbReference>
<protein>
    <recommendedName>
        <fullName evidence="1">ORC1/DEAH AAA+ ATPase domain-containing protein</fullName>
    </recommendedName>
</protein>
<evidence type="ECO:0000313" key="3">
    <source>
        <dbReference type="EMBL" id="QGT99777.1"/>
    </source>
</evidence>
<dbReference type="OrthoDB" id="9815896at2"/>
<dbReference type="InterPro" id="IPR027417">
    <property type="entry name" value="P-loop_NTPase"/>
</dbReference>
<evidence type="ECO:0000313" key="2">
    <source>
        <dbReference type="EMBL" id="QGT99485.1"/>
    </source>
</evidence>